<dbReference type="InParanoid" id="A0A0D0E245"/>
<dbReference type="OrthoDB" id="2985014at2759"/>
<dbReference type="PANTHER" id="PTHR43791">
    <property type="entry name" value="PERMEASE-RELATED"/>
    <property type="match status" value="1"/>
</dbReference>
<proteinExistence type="predicted"/>
<sequence length="421" mass="46694">MNSIRAARLKGLEEDLHMSGNQFNTMISILYVGYVFMQTPSNWFINRIAKPSVYISYCMSLWGVISIGTGASQSYHAALVSRFLLGFVEAAFFPGALFLLSKWYRRDELGLRMALLTAGSSVSNAFGSLVASAILSGMDGKLGFAAWRWLFFLEGGVTILVATAALYIIPDFPSTPASWLTPEEQLLAKLRMEYDLHGLTQSQSKQADNSGFWDALTDWKIWWLGISLSSMVAALSFGNFFPTLSATMGYSPSVSLLLCAPPWLCGTATSFLVTRHSDSSGDRFWHITGPQIMGIIGFIMAISTMNTTIRYISLFFMTQASVAFVVFMTWVSNSIPDSSSKRAVAIAFINTIGTFGNIGASYFWPSSWGPSYTKSYLICISASLLNIFMCWVYRLHLGRLNKQAEREERISGLPKGFRYLL</sequence>
<gene>
    <name evidence="8" type="ORF">PAXRUDRAFT_135142</name>
</gene>
<dbReference type="GO" id="GO:0016020">
    <property type="term" value="C:membrane"/>
    <property type="evidence" value="ECO:0007669"/>
    <property type="project" value="UniProtKB-SubCell"/>
</dbReference>
<dbReference type="Proteomes" id="UP000054538">
    <property type="component" value="Unassembled WGS sequence"/>
</dbReference>
<feature type="transmembrane region" description="Helical" evidence="6">
    <location>
        <begin position="253"/>
        <end position="272"/>
    </location>
</feature>
<feature type="transmembrane region" description="Helical" evidence="6">
    <location>
        <begin position="83"/>
        <end position="101"/>
    </location>
</feature>
<dbReference type="Pfam" id="PF07690">
    <property type="entry name" value="MFS_1"/>
    <property type="match status" value="1"/>
</dbReference>
<feature type="transmembrane region" description="Helical" evidence="6">
    <location>
        <begin position="221"/>
        <end position="241"/>
    </location>
</feature>
<evidence type="ECO:0000256" key="3">
    <source>
        <dbReference type="ARBA" id="ARBA00022692"/>
    </source>
</evidence>
<keyword evidence="4 6" id="KW-1133">Transmembrane helix</keyword>
<feature type="transmembrane region" description="Helical" evidence="6">
    <location>
        <begin position="52"/>
        <end position="71"/>
    </location>
</feature>
<dbReference type="PROSITE" id="PS50850">
    <property type="entry name" value="MFS"/>
    <property type="match status" value="1"/>
</dbReference>
<feature type="transmembrane region" description="Helical" evidence="6">
    <location>
        <begin position="26"/>
        <end position="45"/>
    </location>
</feature>
<dbReference type="InterPro" id="IPR011701">
    <property type="entry name" value="MFS"/>
</dbReference>
<keyword evidence="9" id="KW-1185">Reference proteome</keyword>
<dbReference type="EMBL" id="KN824911">
    <property type="protein sequence ID" value="KIK97996.1"/>
    <property type="molecule type" value="Genomic_DNA"/>
</dbReference>
<dbReference type="STRING" id="930991.A0A0D0E245"/>
<dbReference type="InterPro" id="IPR020846">
    <property type="entry name" value="MFS_dom"/>
</dbReference>
<dbReference type="FunFam" id="1.20.1250.20:FF:000057">
    <property type="entry name" value="MFS general substrate transporter"/>
    <property type="match status" value="1"/>
</dbReference>
<evidence type="ECO:0000259" key="7">
    <source>
        <dbReference type="PROSITE" id="PS50850"/>
    </source>
</evidence>
<dbReference type="AlphaFoldDB" id="A0A0D0E245"/>
<dbReference type="HOGENOM" id="CLU_001265_0_6_1"/>
<reference evidence="8 9" key="1">
    <citation type="submission" date="2014-04" db="EMBL/GenBank/DDBJ databases">
        <authorList>
            <consortium name="DOE Joint Genome Institute"/>
            <person name="Kuo A."/>
            <person name="Kohler A."/>
            <person name="Jargeat P."/>
            <person name="Nagy L.G."/>
            <person name="Floudas D."/>
            <person name="Copeland A."/>
            <person name="Barry K.W."/>
            <person name="Cichocki N."/>
            <person name="Veneault-Fourrey C."/>
            <person name="LaButti K."/>
            <person name="Lindquist E.A."/>
            <person name="Lipzen A."/>
            <person name="Lundell T."/>
            <person name="Morin E."/>
            <person name="Murat C."/>
            <person name="Sun H."/>
            <person name="Tunlid A."/>
            <person name="Henrissat B."/>
            <person name="Grigoriev I.V."/>
            <person name="Hibbett D.S."/>
            <person name="Martin F."/>
            <person name="Nordberg H.P."/>
            <person name="Cantor M.N."/>
            <person name="Hua S.X."/>
        </authorList>
    </citation>
    <scope>NUCLEOTIDE SEQUENCE [LARGE SCALE GENOMIC DNA]</scope>
    <source>
        <strain evidence="8 9">Ve08.2h10</strain>
    </source>
</reference>
<protein>
    <recommendedName>
        <fullName evidence="7">Major facilitator superfamily (MFS) profile domain-containing protein</fullName>
    </recommendedName>
</protein>
<evidence type="ECO:0000256" key="2">
    <source>
        <dbReference type="ARBA" id="ARBA00022448"/>
    </source>
</evidence>
<feature type="transmembrane region" description="Helical" evidence="6">
    <location>
        <begin position="147"/>
        <end position="169"/>
    </location>
</feature>
<dbReference type="InterPro" id="IPR036259">
    <property type="entry name" value="MFS_trans_sf"/>
</dbReference>
<evidence type="ECO:0000256" key="6">
    <source>
        <dbReference type="SAM" id="Phobius"/>
    </source>
</evidence>
<keyword evidence="5 6" id="KW-0472">Membrane</keyword>
<feature type="transmembrane region" description="Helical" evidence="6">
    <location>
        <begin position="284"/>
        <end position="305"/>
    </location>
</feature>
<dbReference type="SUPFAM" id="SSF103473">
    <property type="entry name" value="MFS general substrate transporter"/>
    <property type="match status" value="1"/>
</dbReference>
<accession>A0A0D0E245</accession>
<evidence type="ECO:0000256" key="5">
    <source>
        <dbReference type="ARBA" id="ARBA00023136"/>
    </source>
</evidence>
<feature type="transmembrane region" description="Helical" evidence="6">
    <location>
        <begin position="113"/>
        <end position="135"/>
    </location>
</feature>
<dbReference type="FunFam" id="1.20.1250.20:FF:000013">
    <property type="entry name" value="MFS general substrate transporter"/>
    <property type="match status" value="1"/>
</dbReference>
<comment type="subcellular location">
    <subcellularLocation>
        <location evidence="1">Membrane</location>
        <topology evidence="1">Multi-pass membrane protein</topology>
    </subcellularLocation>
</comment>
<name>A0A0D0E245_9AGAM</name>
<feature type="transmembrane region" description="Helical" evidence="6">
    <location>
        <begin position="375"/>
        <end position="393"/>
    </location>
</feature>
<evidence type="ECO:0000313" key="8">
    <source>
        <dbReference type="EMBL" id="KIK97996.1"/>
    </source>
</evidence>
<evidence type="ECO:0000256" key="4">
    <source>
        <dbReference type="ARBA" id="ARBA00022989"/>
    </source>
</evidence>
<dbReference type="GO" id="GO:0022857">
    <property type="term" value="F:transmembrane transporter activity"/>
    <property type="evidence" value="ECO:0007669"/>
    <property type="project" value="InterPro"/>
</dbReference>
<feature type="transmembrane region" description="Helical" evidence="6">
    <location>
        <begin position="343"/>
        <end position="363"/>
    </location>
</feature>
<reference evidence="9" key="2">
    <citation type="submission" date="2015-01" db="EMBL/GenBank/DDBJ databases">
        <title>Evolutionary Origins and Diversification of the Mycorrhizal Mutualists.</title>
        <authorList>
            <consortium name="DOE Joint Genome Institute"/>
            <consortium name="Mycorrhizal Genomics Consortium"/>
            <person name="Kohler A."/>
            <person name="Kuo A."/>
            <person name="Nagy L.G."/>
            <person name="Floudas D."/>
            <person name="Copeland A."/>
            <person name="Barry K.W."/>
            <person name="Cichocki N."/>
            <person name="Veneault-Fourrey C."/>
            <person name="LaButti K."/>
            <person name="Lindquist E.A."/>
            <person name="Lipzen A."/>
            <person name="Lundell T."/>
            <person name="Morin E."/>
            <person name="Murat C."/>
            <person name="Riley R."/>
            <person name="Ohm R."/>
            <person name="Sun H."/>
            <person name="Tunlid A."/>
            <person name="Henrissat B."/>
            <person name="Grigoriev I.V."/>
            <person name="Hibbett D.S."/>
            <person name="Martin F."/>
        </authorList>
    </citation>
    <scope>NUCLEOTIDE SEQUENCE [LARGE SCALE GENOMIC DNA]</scope>
    <source>
        <strain evidence="9">Ve08.2h10</strain>
    </source>
</reference>
<dbReference type="PANTHER" id="PTHR43791:SF6">
    <property type="entry name" value="TRANSPORTER, PUTATIVE (AFU_ORTHOLOGUE AFUA_1G16690)-RELATED"/>
    <property type="match status" value="1"/>
</dbReference>
<evidence type="ECO:0000256" key="1">
    <source>
        <dbReference type="ARBA" id="ARBA00004141"/>
    </source>
</evidence>
<feature type="transmembrane region" description="Helical" evidence="6">
    <location>
        <begin position="311"/>
        <end position="331"/>
    </location>
</feature>
<evidence type="ECO:0000313" key="9">
    <source>
        <dbReference type="Proteomes" id="UP000054538"/>
    </source>
</evidence>
<keyword evidence="2" id="KW-0813">Transport</keyword>
<keyword evidence="3 6" id="KW-0812">Transmembrane</keyword>
<feature type="domain" description="Major facilitator superfamily (MFS) profile" evidence="7">
    <location>
        <begin position="1"/>
        <end position="398"/>
    </location>
</feature>
<dbReference type="Gene3D" id="1.20.1250.20">
    <property type="entry name" value="MFS general substrate transporter like domains"/>
    <property type="match status" value="2"/>
</dbReference>
<organism evidence="8 9">
    <name type="scientific">Paxillus rubicundulus Ve08.2h10</name>
    <dbReference type="NCBI Taxonomy" id="930991"/>
    <lineage>
        <taxon>Eukaryota</taxon>
        <taxon>Fungi</taxon>
        <taxon>Dikarya</taxon>
        <taxon>Basidiomycota</taxon>
        <taxon>Agaricomycotina</taxon>
        <taxon>Agaricomycetes</taxon>
        <taxon>Agaricomycetidae</taxon>
        <taxon>Boletales</taxon>
        <taxon>Paxilineae</taxon>
        <taxon>Paxillaceae</taxon>
        <taxon>Paxillus</taxon>
    </lineage>
</organism>